<keyword evidence="10" id="KW-1185">Reference proteome</keyword>
<evidence type="ECO:0000256" key="2">
    <source>
        <dbReference type="ARBA" id="ARBA00022490"/>
    </source>
</evidence>
<dbReference type="OrthoDB" id="1738616at2759"/>
<keyword evidence="5" id="KW-0539">Nucleus</keyword>
<dbReference type="AlphaFoldDB" id="A0A9J5YQP2"/>
<keyword evidence="8" id="KW-1133">Transmembrane helix</keyword>
<organism evidence="9 10">
    <name type="scientific">Solanum commersonii</name>
    <name type="common">Commerson's wild potato</name>
    <name type="synonym">Commerson's nightshade</name>
    <dbReference type="NCBI Taxonomy" id="4109"/>
    <lineage>
        <taxon>Eukaryota</taxon>
        <taxon>Viridiplantae</taxon>
        <taxon>Streptophyta</taxon>
        <taxon>Embryophyta</taxon>
        <taxon>Tracheophyta</taxon>
        <taxon>Spermatophyta</taxon>
        <taxon>Magnoliopsida</taxon>
        <taxon>eudicotyledons</taxon>
        <taxon>Gunneridae</taxon>
        <taxon>Pentapetalae</taxon>
        <taxon>asterids</taxon>
        <taxon>lamiids</taxon>
        <taxon>Solanales</taxon>
        <taxon>Solanaceae</taxon>
        <taxon>Solanoideae</taxon>
        <taxon>Solaneae</taxon>
        <taxon>Solanum</taxon>
    </lineage>
</organism>
<accession>A0A9J5YQP2</accession>
<dbReference type="Proteomes" id="UP000824120">
    <property type="component" value="Chromosome 6"/>
</dbReference>
<evidence type="ECO:0000256" key="5">
    <source>
        <dbReference type="ARBA" id="ARBA00023242"/>
    </source>
</evidence>
<comment type="caution">
    <text evidence="9">The sequence shown here is derived from an EMBL/GenBank/DDBJ whole genome shotgun (WGS) entry which is preliminary data.</text>
</comment>
<dbReference type="PANTHER" id="PTHR33347">
    <property type="entry name" value="OSJNBA0091C07.3 PROTEIN"/>
    <property type="match status" value="1"/>
</dbReference>
<evidence type="ECO:0000313" key="10">
    <source>
        <dbReference type="Proteomes" id="UP000824120"/>
    </source>
</evidence>
<name>A0A9J5YQP2_SOLCO</name>
<keyword evidence="4" id="KW-0932">Cytokinin signaling pathway</keyword>
<feature type="compositionally biased region" description="Acidic residues" evidence="7">
    <location>
        <begin position="138"/>
        <end position="147"/>
    </location>
</feature>
<feature type="region of interest" description="Disordered" evidence="7">
    <location>
        <begin position="206"/>
        <end position="262"/>
    </location>
</feature>
<dbReference type="GO" id="GO:0009736">
    <property type="term" value="P:cytokinin-activated signaling pathway"/>
    <property type="evidence" value="ECO:0007669"/>
    <property type="project" value="UniProtKB-KW"/>
</dbReference>
<evidence type="ECO:0000256" key="8">
    <source>
        <dbReference type="SAM" id="Phobius"/>
    </source>
</evidence>
<protein>
    <submittedName>
        <fullName evidence="9">Uncharacterized protein</fullName>
    </submittedName>
</protein>
<evidence type="ECO:0000313" key="9">
    <source>
        <dbReference type="EMBL" id="KAG5602229.1"/>
    </source>
</evidence>
<feature type="compositionally biased region" description="Acidic residues" evidence="7">
    <location>
        <begin position="156"/>
        <end position="169"/>
    </location>
</feature>
<comment type="subcellular location">
    <subcellularLocation>
        <location evidence="1">Cytoplasm</location>
    </subcellularLocation>
</comment>
<keyword evidence="3" id="KW-0203">Cytokinin biosynthesis</keyword>
<feature type="compositionally biased region" description="Basic and acidic residues" evidence="7">
    <location>
        <begin position="223"/>
        <end position="233"/>
    </location>
</feature>
<keyword evidence="8" id="KW-0812">Transmembrane</keyword>
<dbReference type="InterPro" id="IPR044670">
    <property type="entry name" value="SOFL"/>
</dbReference>
<feature type="compositionally biased region" description="Polar residues" evidence="7">
    <location>
        <begin position="171"/>
        <end position="185"/>
    </location>
</feature>
<evidence type="ECO:0000256" key="6">
    <source>
        <dbReference type="ARBA" id="ARBA00024199"/>
    </source>
</evidence>
<feature type="transmembrane region" description="Helical" evidence="8">
    <location>
        <begin position="27"/>
        <end position="47"/>
    </location>
</feature>
<evidence type="ECO:0000256" key="7">
    <source>
        <dbReference type="SAM" id="MobiDB-lite"/>
    </source>
</evidence>
<dbReference type="GO" id="GO:0005737">
    <property type="term" value="C:cytoplasm"/>
    <property type="evidence" value="ECO:0007669"/>
    <property type="project" value="UniProtKB-SubCell"/>
</dbReference>
<dbReference type="PANTHER" id="PTHR33347:SF60">
    <property type="match status" value="1"/>
</dbReference>
<keyword evidence="2" id="KW-0963">Cytoplasm</keyword>
<comment type="similarity">
    <text evidence="6">Belongs to the SOFL plant protein family.</text>
</comment>
<evidence type="ECO:0000256" key="4">
    <source>
        <dbReference type="ARBA" id="ARBA00022864"/>
    </source>
</evidence>
<gene>
    <name evidence="9" type="ORF">H5410_033599</name>
</gene>
<reference evidence="9 10" key="1">
    <citation type="submission" date="2020-09" db="EMBL/GenBank/DDBJ databases">
        <title>De no assembly of potato wild relative species, Solanum commersonii.</title>
        <authorList>
            <person name="Cho K."/>
        </authorList>
    </citation>
    <scope>NUCLEOTIDE SEQUENCE [LARGE SCALE GENOMIC DNA]</scope>
    <source>
        <strain evidence="9">LZ3.2</strain>
        <tissue evidence="9">Leaf</tissue>
    </source>
</reference>
<keyword evidence="8" id="KW-0472">Membrane</keyword>
<dbReference type="GO" id="GO:0009691">
    <property type="term" value="P:cytokinin biosynthetic process"/>
    <property type="evidence" value="ECO:0007669"/>
    <property type="project" value="UniProtKB-KW"/>
</dbReference>
<feature type="region of interest" description="Disordered" evidence="7">
    <location>
        <begin position="136"/>
        <end position="186"/>
    </location>
</feature>
<sequence length="262" mass="28531">MQPGAKWEEVKYIKTNSAELWKWNSPIPYLYCAVGFICAAVAFAIFYRFQNRENSILDHSESLLSVPVCDVKSGEIMAICTCCPVQSFSSSNYSCSVSCTYSVSMDSNSQFFGEGEECNSSESGWTMYIGSPSTGDDNIGDFDELEDSNYNKEGPVNEDDEDCETDDSMASDASSGPITNFSRNGKSGGVATMVNFKNSKEKGKEKNCSFISNKAKSSMKNGYKNDDQDKVKESIIAAKGTKGASNGGGNKVRKSIWMGKGK</sequence>
<dbReference type="EMBL" id="JACXVP010000006">
    <property type="protein sequence ID" value="KAG5602229.1"/>
    <property type="molecule type" value="Genomic_DNA"/>
</dbReference>
<proteinExistence type="inferred from homology"/>
<evidence type="ECO:0000256" key="1">
    <source>
        <dbReference type="ARBA" id="ARBA00004496"/>
    </source>
</evidence>
<evidence type="ECO:0000256" key="3">
    <source>
        <dbReference type="ARBA" id="ARBA00022712"/>
    </source>
</evidence>
<feature type="compositionally biased region" description="Polar residues" evidence="7">
    <location>
        <begin position="209"/>
        <end position="220"/>
    </location>
</feature>